<evidence type="ECO:0000313" key="2">
    <source>
        <dbReference type="Proteomes" id="UP000035721"/>
    </source>
</evidence>
<reference evidence="1 2" key="1">
    <citation type="journal article" date="2013" name="ISME J.">
        <title>A metabolic model for members of the genus Tetrasphaera involved in enhanced biological phosphorus removal.</title>
        <authorList>
            <person name="Kristiansen R."/>
            <person name="Nguyen H.T.T."/>
            <person name="Saunders A.M."/>
            <person name="Nielsen J.L."/>
            <person name="Wimmer R."/>
            <person name="Le V.Q."/>
            <person name="McIlroy S.J."/>
            <person name="Petrovski S."/>
            <person name="Seviour R.J."/>
            <person name="Calteau A."/>
            <person name="Nielsen K.L."/>
            <person name="Nielsen P.H."/>
        </authorList>
    </citation>
    <scope>NUCLEOTIDE SEQUENCE [LARGE SCALE GENOMIC DNA]</scope>
    <source>
        <strain evidence="1 2">T1-X7</strain>
    </source>
</reference>
<protein>
    <submittedName>
        <fullName evidence="1">Uncharacterized protein</fullName>
    </submittedName>
</protein>
<proteinExistence type="predicted"/>
<sequence length="108" mass="11993">MVFVRKVPGWPGSTKVQLAERGAGRDVVLEHLGRARSEAALAVLVAEARRRLRPGQEVLDFYLGEAEAISRSGVITVHEKTWRAVWAYSRKRAVRDPGPVQSREFGVA</sequence>
<accession>A0A077LZ94</accession>
<keyword evidence="2" id="KW-1185">Reference proteome</keyword>
<comment type="caution">
    <text evidence="1">The sequence shown here is derived from an EMBL/GenBank/DDBJ whole genome shotgun (WGS) entry which is preliminary data.</text>
</comment>
<name>A0A077LZ94_9MICO</name>
<dbReference type="OrthoDB" id="3722616at2"/>
<organism evidence="1 2">
    <name type="scientific">Nostocoides japonicum T1-X7</name>
    <dbReference type="NCBI Taxonomy" id="1194083"/>
    <lineage>
        <taxon>Bacteria</taxon>
        <taxon>Bacillati</taxon>
        <taxon>Actinomycetota</taxon>
        <taxon>Actinomycetes</taxon>
        <taxon>Micrococcales</taxon>
        <taxon>Intrasporangiaceae</taxon>
        <taxon>Nostocoides</taxon>
    </lineage>
</organism>
<evidence type="ECO:0000313" key="1">
    <source>
        <dbReference type="EMBL" id="CCH79218.1"/>
    </source>
</evidence>
<dbReference type="AlphaFoldDB" id="A0A077LZ94"/>
<dbReference type="RefSeq" id="WP_157635637.1">
    <property type="nucleotide sequence ID" value="NZ_HF570958.1"/>
</dbReference>
<dbReference type="Proteomes" id="UP000035721">
    <property type="component" value="Unassembled WGS sequence"/>
</dbReference>
<gene>
    <name evidence="1" type="ORF">BN12_4060028</name>
</gene>
<dbReference type="EMBL" id="CAJB01000342">
    <property type="protein sequence ID" value="CCH79218.1"/>
    <property type="molecule type" value="Genomic_DNA"/>
</dbReference>